<dbReference type="PANTHER" id="PTHR43214">
    <property type="entry name" value="TWO-COMPONENT RESPONSE REGULATOR"/>
    <property type="match status" value="1"/>
</dbReference>
<dbReference type="Pfam" id="PF00196">
    <property type="entry name" value="GerE"/>
    <property type="match status" value="1"/>
</dbReference>
<keyword evidence="3 8" id="KW-0238">DNA-binding</keyword>
<evidence type="ECO:0000256" key="1">
    <source>
        <dbReference type="ARBA" id="ARBA00022553"/>
    </source>
</evidence>
<dbReference type="RefSeq" id="WP_189253003.1">
    <property type="nucleotide sequence ID" value="NZ_BMRE01000004.1"/>
</dbReference>
<dbReference type="PRINTS" id="PR00038">
    <property type="entry name" value="HTHLUXR"/>
</dbReference>
<accession>A0ABQ2UFE8</accession>
<gene>
    <name evidence="8" type="ORF">GCM10010178_16560</name>
</gene>
<keyword evidence="4" id="KW-0804">Transcription</keyword>
<dbReference type="InterPro" id="IPR016032">
    <property type="entry name" value="Sig_transdc_resp-reg_C-effctor"/>
</dbReference>
<dbReference type="InterPro" id="IPR058245">
    <property type="entry name" value="NreC/VraR/RcsB-like_REC"/>
</dbReference>
<feature type="domain" description="Response regulatory" evidence="7">
    <location>
        <begin position="3"/>
        <end position="119"/>
    </location>
</feature>
<sequence length="215" mass="22661">MIRVVLADDEPVVRFGVKAVLATGGDIEVVAEAENGSEALDLVARHRPDVAVLDIRMPGVDGLDAAALIRERHPDTRTLVLTTFADDTYISRALGEGAAGFVLKTGDPQEIISGVRAVATGAAYLSPLVAKRVVDQLAKARPLPSATERIKVLTAREREVLGLVGAGLSNAEIAGRIHVVEGTVKVYVSTILRQLGVRNRVQAAIIAHESGIIPG</sequence>
<dbReference type="PROSITE" id="PS50043">
    <property type="entry name" value="HTH_LUXR_2"/>
    <property type="match status" value="1"/>
</dbReference>
<feature type="domain" description="HTH luxR-type" evidence="6">
    <location>
        <begin position="146"/>
        <end position="211"/>
    </location>
</feature>
<dbReference type="SUPFAM" id="SSF46894">
    <property type="entry name" value="C-terminal effector domain of the bipartite response regulators"/>
    <property type="match status" value="1"/>
</dbReference>
<dbReference type="InterPro" id="IPR001789">
    <property type="entry name" value="Sig_transdc_resp-reg_receiver"/>
</dbReference>
<evidence type="ECO:0000256" key="4">
    <source>
        <dbReference type="ARBA" id="ARBA00023163"/>
    </source>
</evidence>
<dbReference type="Proteomes" id="UP000649573">
    <property type="component" value="Unassembled WGS sequence"/>
</dbReference>
<dbReference type="InterPro" id="IPR039420">
    <property type="entry name" value="WalR-like"/>
</dbReference>
<keyword evidence="9" id="KW-1185">Reference proteome</keyword>
<dbReference type="SUPFAM" id="SSF52172">
    <property type="entry name" value="CheY-like"/>
    <property type="match status" value="1"/>
</dbReference>
<evidence type="ECO:0000256" key="3">
    <source>
        <dbReference type="ARBA" id="ARBA00023125"/>
    </source>
</evidence>
<evidence type="ECO:0000313" key="9">
    <source>
        <dbReference type="Proteomes" id="UP000649573"/>
    </source>
</evidence>
<evidence type="ECO:0000259" key="6">
    <source>
        <dbReference type="PROSITE" id="PS50043"/>
    </source>
</evidence>
<proteinExistence type="predicted"/>
<dbReference type="Gene3D" id="3.40.50.2300">
    <property type="match status" value="1"/>
</dbReference>
<evidence type="ECO:0000256" key="2">
    <source>
        <dbReference type="ARBA" id="ARBA00023015"/>
    </source>
</evidence>
<keyword evidence="2" id="KW-0805">Transcription regulation</keyword>
<dbReference type="PANTHER" id="PTHR43214:SF24">
    <property type="entry name" value="TRANSCRIPTIONAL REGULATORY PROTEIN NARL-RELATED"/>
    <property type="match status" value="1"/>
</dbReference>
<feature type="modified residue" description="4-aspartylphosphate" evidence="5">
    <location>
        <position position="54"/>
    </location>
</feature>
<dbReference type="PROSITE" id="PS50110">
    <property type="entry name" value="RESPONSE_REGULATORY"/>
    <property type="match status" value="1"/>
</dbReference>
<reference evidence="9" key="1">
    <citation type="journal article" date="2019" name="Int. J. Syst. Evol. Microbiol.">
        <title>The Global Catalogue of Microorganisms (GCM) 10K type strain sequencing project: providing services to taxonomists for standard genome sequencing and annotation.</title>
        <authorList>
            <consortium name="The Broad Institute Genomics Platform"/>
            <consortium name="The Broad Institute Genome Sequencing Center for Infectious Disease"/>
            <person name="Wu L."/>
            <person name="Ma J."/>
        </authorList>
    </citation>
    <scope>NUCLEOTIDE SEQUENCE [LARGE SCALE GENOMIC DNA]</scope>
    <source>
        <strain evidence="9">JCM 3296</strain>
    </source>
</reference>
<keyword evidence="1 5" id="KW-0597">Phosphoprotein</keyword>
<organism evidence="8 9">
    <name type="scientific">Lentzea flava</name>
    <dbReference type="NCBI Taxonomy" id="103732"/>
    <lineage>
        <taxon>Bacteria</taxon>
        <taxon>Bacillati</taxon>
        <taxon>Actinomycetota</taxon>
        <taxon>Actinomycetes</taxon>
        <taxon>Pseudonocardiales</taxon>
        <taxon>Pseudonocardiaceae</taxon>
        <taxon>Lentzea</taxon>
    </lineage>
</organism>
<dbReference type="SMART" id="SM00448">
    <property type="entry name" value="REC"/>
    <property type="match status" value="1"/>
</dbReference>
<dbReference type="SMART" id="SM00421">
    <property type="entry name" value="HTH_LUXR"/>
    <property type="match status" value="1"/>
</dbReference>
<comment type="caution">
    <text evidence="8">The sequence shown here is derived from an EMBL/GenBank/DDBJ whole genome shotgun (WGS) entry which is preliminary data.</text>
</comment>
<evidence type="ECO:0000259" key="7">
    <source>
        <dbReference type="PROSITE" id="PS50110"/>
    </source>
</evidence>
<evidence type="ECO:0000313" key="8">
    <source>
        <dbReference type="EMBL" id="GGU25074.1"/>
    </source>
</evidence>
<dbReference type="CDD" id="cd17535">
    <property type="entry name" value="REC_NarL-like"/>
    <property type="match status" value="1"/>
</dbReference>
<evidence type="ECO:0000256" key="5">
    <source>
        <dbReference type="PROSITE-ProRule" id="PRU00169"/>
    </source>
</evidence>
<protein>
    <submittedName>
        <fullName evidence="8">DNA-binding response regulator</fullName>
    </submittedName>
</protein>
<dbReference type="GO" id="GO:0003677">
    <property type="term" value="F:DNA binding"/>
    <property type="evidence" value="ECO:0007669"/>
    <property type="project" value="UniProtKB-KW"/>
</dbReference>
<dbReference type="InterPro" id="IPR000792">
    <property type="entry name" value="Tscrpt_reg_LuxR_C"/>
</dbReference>
<dbReference type="InterPro" id="IPR011006">
    <property type="entry name" value="CheY-like_superfamily"/>
</dbReference>
<dbReference type="EMBL" id="BMRE01000004">
    <property type="protein sequence ID" value="GGU25074.1"/>
    <property type="molecule type" value="Genomic_DNA"/>
</dbReference>
<dbReference type="CDD" id="cd06170">
    <property type="entry name" value="LuxR_C_like"/>
    <property type="match status" value="1"/>
</dbReference>
<name>A0ABQ2UFE8_9PSEU</name>
<dbReference type="Pfam" id="PF00072">
    <property type="entry name" value="Response_reg"/>
    <property type="match status" value="1"/>
</dbReference>